<dbReference type="OrthoDB" id="37659at2759"/>
<organism evidence="3 4">
    <name type="scientific">Zymoseptoria tritici (strain CBS 115943 / IPO323)</name>
    <name type="common">Speckled leaf blotch fungus</name>
    <name type="synonym">Septoria tritici</name>
    <dbReference type="NCBI Taxonomy" id="336722"/>
    <lineage>
        <taxon>Eukaryota</taxon>
        <taxon>Fungi</taxon>
        <taxon>Dikarya</taxon>
        <taxon>Ascomycota</taxon>
        <taxon>Pezizomycotina</taxon>
        <taxon>Dothideomycetes</taxon>
        <taxon>Dothideomycetidae</taxon>
        <taxon>Mycosphaerellales</taxon>
        <taxon>Mycosphaerellaceae</taxon>
        <taxon>Zymoseptoria</taxon>
    </lineage>
</organism>
<keyword evidence="2" id="KW-1133">Transmembrane helix</keyword>
<proteinExistence type="predicted"/>
<gene>
    <name evidence="3" type="ORF">MYCGRDRAFT_117817</name>
</gene>
<feature type="compositionally biased region" description="Acidic residues" evidence="1">
    <location>
        <begin position="229"/>
        <end position="240"/>
    </location>
</feature>
<evidence type="ECO:0000256" key="2">
    <source>
        <dbReference type="SAM" id="Phobius"/>
    </source>
</evidence>
<feature type="transmembrane region" description="Helical" evidence="2">
    <location>
        <begin position="78"/>
        <end position="96"/>
    </location>
</feature>
<feature type="compositionally biased region" description="Basic and acidic residues" evidence="1">
    <location>
        <begin position="241"/>
        <end position="252"/>
    </location>
</feature>
<evidence type="ECO:0000256" key="1">
    <source>
        <dbReference type="SAM" id="MobiDB-lite"/>
    </source>
</evidence>
<dbReference type="EMBL" id="CM001204">
    <property type="protein sequence ID" value="EGP84694.1"/>
    <property type="molecule type" value="Genomic_DNA"/>
</dbReference>
<keyword evidence="2" id="KW-0472">Membrane</keyword>
<dbReference type="KEGG" id="ztr:MYCGRDRAFT_117817"/>
<sequence>MPSQDCSNCTLCRLNQLYILNHNSKNYNKPTKSNLPQSPTQAMSPSTSQSHPSLRLLTALSLPFSFAFILPFAILDNALILIGLIPLSISALLSIIHHRRDTRSPSIRFDKKSHWSCLGVTSTLVEMLLPVVYLVCLVPIWMKLGRSWRSTMVLVGTYGTVGMVANMLIHTYITLRAIPWARFGLGTTCPECRAKSQTQQRAAPMAERSGGMYQKPGAATKTRAVDARDGDEEDSPGVEYDDARSDVDDETARLSQDDSVMTTVDISIIVKRGSPLDYPQYRHTALWLCFADISPSLVVHVVGPSGDYQFESRESDQPWEEEGHAKLVDVGTLAGPATAAHIVNQLRSVPIRNSDPEFNCQTWVERALKKFNDEAQLSTESYEKGIDGMVDAIAEAEDVEE</sequence>
<keyword evidence="2" id="KW-0812">Transmembrane</keyword>
<dbReference type="Pfam" id="PF20174">
    <property type="entry name" value="DUF6540"/>
    <property type="match status" value="1"/>
</dbReference>
<feature type="transmembrane region" description="Helical" evidence="2">
    <location>
        <begin position="117"/>
        <end position="141"/>
    </location>
</feature>
<dbReference type="AlphaFoldDB" id="F9XK76"/>
<feature type="region of interest" description="Disordered" evidence="1">
    <location>
        <begin position="29"/>
        <end position="49"/>
    </location>
</feature>
<feature type="region of interest" description="Disordered" evidence="1">
    <location>
        <begin position="196"/>
        <end position="252"/>
    </location>
</feature>
<protein>
    <submittedName>
        <fullName evidence="3">Uncharacterized protein</fullName>
    </submittedName>
</protein>
<accession>F9XK76</accession>
<dbReference type="STRING" id="336722.F9XK76"/>
<dbReference type="InParanoid" id="F9XK76"/>
<reference evidence="3 4" key="1">
    <citation type="journal article" date="2011" name="PLoS Genet.">
        <title>Finished genome of the fungal wheat pathogen Mycosphaerella graminicola reveals dispensome structure, chromosome plasticity, and stealth pathogenesis.</title>
        <authorList>
            <person name="Goodwin S.B."/>
            <person name="Ben M'barek S."/>
            <person name="Dhillon B."/>
            <person name="Wittenberg A.H.J."/>
            <person name="Crane C.F."/>
            <person name="Hane J.K."/>
            <person name="Foster A.J."/>
            <person name="Van der Lee T.A.J."/>
            <person name="Grimwood J."/>
            <person name="Aerts A."/>
            <person name="Antoniw J."/>
            <person name="Bailey A."/>
            <person name="Bluhm B."/>
            <person name="Bowler J."/>
            <person name="Bristow J."/>
            <person name="van der Burgt A."/>
            <person name="Canto-Canche B."/>
            <person name="Churchill A.C.L."/>
            <person name="Conde-Ferraez L."/>
            <person name="Cools H.J."/>
            <person name="Coutinho P.M."/>
            <person name="Csukai M."/>
            <person name="Dehal P."/>
            <person name="De Wit P."/>
            <person name="Donzelli B."/>
            <person name="van de Geest H.C."/>
            <person name="van Ham R.C.H.J."/>
            <person name="Hammond-Kosack K.E."/>
            <person name="Henrissat B."/>
            <person name="Kilian A."/>
            <person name="Kobayashi A.K."/>
            <person name="Koopmann E."/>
            <person name="Kourmpetis Y."/>
            <person name="Kuzniar A."/>
            <person name="Lindquist E."/>
            <person name="Lombard V."/>
            <person name="Maliepaard C."/>
            <person name="Martins N."/>
            <person name="Mehrabi R."/>
            <person name="Nap J.P.H."/>
            <person name="Ponomarenko A."/>
            <person name="Rudd J.J."/>
            <person name="Salamov A."/>
            <person name="Schmutz J."/>
            <person name="Schouten H.J."/>
            <person name="Shapiro H."/>
            <person name="Stergiopoulos I."/>
            <person name="Torriani S.F.F."/>
            <person name="Tu H."/>
            <person name="de Vries R.P."/>
            <person name="Waalwijk C."/>
            <person name="Ware S.B."/>
            <person name="Wiebenga A."/>
            <person name="Zwiers L.-H."/>
            <person name="Oliver R.P."/>
            <person name="Grigoriev I.V."/>
            <person name="Kema G.H.J."/>
        </authorList>
    </citation>
    <scope>NUCLEOTIDE SEQUENCE [LARGE SCALE GENOMIC DNA]</scope>
    <source>
        <strain evidence="4">CBS 115943 / IPO323</strain>
    </source>
</reference>
<dbReference type="RefSeq" id="XP_003849718.1">
    <property type="nucleotide sequence ID" value="XM_003849670.1"/>
</dbReference>
<feature type="transmembrane region" description="Helical" evidence="2">
    <location>
        <begin position="153"/>
        <end position="173"/>
    </location>
</feature>
<dbReference type="InterPro" id="IPR046670">
    <property type="entry name" value="DUF6540"/>
</dbReference>
<dbReference type="GeneID" id="13402515"/>
<dbReference type="eggNOG" id="ENOG502SV8D">
    <property type="taxonomic scope" value="Eukaryota"/>
</dbReference>
<evidence type="ECO:0000313" key="3">
    <source>
        <dbReference type="EMBL" id="EGP84694.1"/>
    </source>
</evidence>
<feature type="transmembrane region" description="Helical" evidence="2">
    <location>
        <begin position="53"/>
        <end position="72"/>
    </location>
</feature>
<keyword evidence="4" id="KW-1185">Reference proteome</keyword>
<evidence type="ECO:0000313" key="4">
    <source>
        <dbReference type="Proteomes" id="UP000008062"/>
    </source>
</evidence>
<name>F9XK76_ZYMTI</name>
<dbReference type="Proteomes" id="UP000008062">
    <property type="component" value="Chromosome 9"/>
</dbReference>